<dbReference type="InterPro" id="IPR010737">
    <property type="entry name" value="4-carb_acid_sugar_kinase_N"/>
</dbReference>
<dbReference type="GO" id="GO:0005524">
    <property type="term" value="F:ATP binding"/>
    <property type="evidence" value="ECO:0007669"/>
    <property type="project" value="UniProtKB-KW"/>
</dbReference>
<evidence type="ECO:0000259" key="8">
    <source>
        <dbReference type="Pfam" id="PF17042"/>
    </source>
</evidence>
<dbReference type="RefSeq" id="WP_188417769.1">
    <property type="nucleotide sequence ID" value="NZ_BMDO01000008.1"/>
</dbReference>
<evidence type="ECO:0000313" key="9">
    <source>
        <dbReference type="EMBL" id="GGI51654.1"/>
    </source>
</evidence>
<dbReference type="Gene3D" id="3.40.50.10840">
    <property type="entry name" value="Putative sugar-binding, N-terminal domain"/>
    <property type="match status" value="1"/>
</dbReference>
<gene>
    <name evidence="9" type="primary">ygbK</name>
    <name evidence="9" type="ORF">GCM10011425_28660</name>
</gene>
<evidence type="ECO:0000256" key="3">
    <source>
        <dbReference type="ARBA" id="ARBA00022741"/>
    </source>
</evidence>
<evidence type="ECO:0000259" key="7">
    <source>
        <dbReference type="Pfam" id="PF07005"/>
    </source>
</evidence>
<evidence type="ECO:0000256" key="4">
    <source>
        <dbReference type="ARBA" id="ARBA00022777"/>
    </source>
</evidence>
<dbReference type="SUPFAM" id="SSF142764">
    <property type="entry name" value="YgbK-like"/>
    <property type="match status" value="1"/>
</dbReference>
<comment type="similarity">
    <text evidence="1">Belongs to the four-carbon acid sugar kinase family.</text>
</comment>
<protein>
    <submittedName>
        <fullName evidence="9">Membrane protein</fullName>
    </submittedName>
</protein>
<dbReference type="Gene3D" id="3.40.980.20">
    <property type="entry name" value="Four-carbon acid sugar kinase, nucleotide binding domain"/>
    <property type="match status" value="1"/>
</dbReference>
<feature type="domain" description="Four-carbon acid sugar kinase nucleotide binding" evidence="8">
    <location>
        <begin position="228"/>
        <end position="373"/>
    </location>
</feature>
<feature type="domain" description="Four-carbon acid sugar kinase N-terminal" evidence="7">
    <location>
        <begin position="2"/>
        <end position="159"/>
    </location>
</feature>
<keyword evidence="2" id="KW-0808">Transferase</keyword>
<sequence length="383" mass="41487">MIAVIADDLTGAAEVGGIGLQYGFTVEITTEVNVASTADLLVINTDSRSKGEPEAVIAVVKACKAIKALNPELIYKKIDSVMRGHVLAELEAEMGILERTAALIIPANPHLGRNFVNNTYLINGVPVHQTSFAFDPEFPVSGCEAAQMLRARHQPVEVRKHTELLPKSGIVVGEVETADDLNSWSTSINSTHYLGGSSGFFSALLKSLPYASSQKNSNYRLGKPVLFVSGTTFNVNTGKIKDYHQAGKPVSYMPKAIMYGQDAAIEIIDVWAAEIVNLLAQHGKALIAIDQNMMPDANVTALVLRRNMAAVVKQIFDNANIEELIIEGGSTAAAILSSLNINTLFPVQELAPGIIRSRTMYPQNIHVTLKPGSYPWSEKLWSF</sequence>
<dbReference type="Proteomes" id="UP000662074">
    <property type="component" value="Unassembled WGS sequence"/>
</dbReference>
<proteinExistence type="inferred from homology"/>
<keyword evidence="6" id="KW-0119">Carbohydrate metabolism</keyword>
<accession>A0A917JAR0</accession>
<keyword evidence="4" id="KW-0418">Kinase</keyword>
<reference evidence="9" key="2">
    <citation type="submission" date="2020-09" db="EMBL/GenBank/DDBJ databases">
        <authorList>
            <person name="Sun Q."/>
            <person name="Sedlacek I."/>
        </authorList>
    </citation>
    <scope>NUCLEOTIDE SEQUENCE</scope>
    <source>
        <strain evidence="9">CCM 8711</strain>
    </source>
</reference>
<dbReference type="InterPro" id="IPR037051">
    <property type="entry name" value="4-carb_acid_sugar_kinase_N_sf"/>
</dbReference>
<organism evidence="9 10">
    <name type="scientific">Mucilaginibacter galii</name>
    <dbReference type="NCBI Taxonomy" id="2005073"/>
    <lineage>
        <taxon>Bacteria</taxon>
        <taxon>Pseudomonadati</taxon>
        <taxon>Bacteroidota</taxon>
        <taxon>Sphingobacteriia</taxon>
        <taxon>Sphingobacteriales</taxon>
        <taxon>Sphingobacteriaceae</taxon>
        <taxon>Mucilaginibacter</taxon>
    </lineage>
</organism>
<dbReference type="Pfam" id="PF07005">
    <property type="entry name" value="SBD_N"/>
    <property type="match status" value="1"/>
</dbReference>
<evidence type="ECO:0000256" key="5">
    <source>
        <dbReference type="ARBA" id="ARBA00022840"/>
    </source>
</evidence>
<evidence type="ECO:0000256" key="6">
    <source>
        <dbReference type="ARBA" id="ARBA00023277"/>
    </source>
</evidence>
<evidence type="ECO:0000256" key="2">
    <source>
        <dbReference type="ARBA" id="ARBA00022679"/>
    </source>
</evidence>
<dbReference type="EMBL" id="BMDO01000008">
    <property type="protein sequence ID" value="GGI51654.1"/>
    <property type="molecule type" value="Genomic_DNA"/>
</dbReference>
<keyword evidence="5" id="KW-0067">ATP-binding</keyword>
<keyword evidence="10" id="KW-1185">Reference proteome</keyword>
<dbReference type="Pfam" id="PF17042">
    <property type="entry name" value="NBD_C"/>
    <property type="match status" value="1"/>
</dbReference>
<evidence type="ECO:0000313" key="10">
    <source>
        <dbReference type="Proteomes" id="UP000662074"/>
    </source>
</evidence>
<dbReference type="InterPro" id="IPR031475">
    <property type="entry name" value="NBD_C"/>
</dbReference>
<dbReference type="InterPro" id="IPR042213">
    <property type="entry name" value="NBD_C_sf"/>
</dbReference>
<keyword evidence="3" id="KW-0547">Nucleotide-binding</keyword>
<name>A0A917JAR0_9SPHI</name>
<dbReference type="AlphaFoldDB" id="A0A917JAR0"/>
<reference evidence="9" key="1">
    <citation type="journal article" date="2014" name="Int. J. Syst. Evol. Microbiol.">
        <title>Complete genome sequence of Corynebacterium casei LMG S-19264T (=DSM 44701T), isolated from a smear-ripened cheese.</title>
        <authorList>
            <consortium name="US DOE Joint Genome Institute (JGI-PGF)"/>
            <person name="Walter F."/>
            <person name="Albersmeier A."/>
            <person name="Kalinowski J."/>
            <person name="Ruckert C."/>
        </authorList>
    </citation>
    <scope>NUCLEOTIDE SEQUENCE</scope>
    <source>
        <strain evidence="9">CCM 8711</strain>
    </source>
</reference>
<evidence type="ECO:0000256" key="1">
    <source>
        <dbReference type="ARBA" id="ARBA00005715"/>
    </source>
</evidence>
<comment type="caution">
    <text evidence="9">The sequence shown here is derived from an EMBL/GenBank/DDBJ whole genome shotgun (WGS) entry which is preliminary data.</text>
</comment>
<dbReference type="GO" id="GO:0016301">
    <property type="term" value="F:kinase activity"/>
    <property type="evidence" value="ECO:0007669"/>
    <property type="project" value="UniProtKB-KW"/>
</dbReference>